<evidence type="ECO:0000256" key="8">
    <source>
        <dbReference type="ARBA" id="ARBA00022505"/>
    </source>
</evidence>
<dbReference type="KEGG" id="acp:A2cp1_1779"/>
<evidence type="ECO:0000256" key="5">
    <source>
        <dbReference type="ARBA" id="ARBA00012500"/>
    </source>
</evidence>
<dbReference type="InterPro" id="IPR037943">
    <property type="entry name" value="MopB_CT_Nitrate-R-NarG-like"/>
</dbReference>
<dbReference type="SUPFAM" id="SSF53706">
    <property type="entry name" value="Formate dehydrogenase/DMSO reductase, domains 1-3"/>
    <property type="match status" value="1"/>
</dbReference>
<keyword evidence="10" id="KW-0560">Oxidoreductase</keyword>
<dbReference type="GO" id="GO:0043546">
    <property type="term" value="F:molybdopterin cofactor binding"/>
    <property type="evidence" value="ECO:0007669"/>
    <property type="project" value="InterPro"/>
</dbReference>
<proteinExistence type="inferred from homology"/>
<organism evidence="16 17">
    <name type="scientific">Anaeromyxobacter dehalogenans (strain ATCC BAA-258 / DSM 21875 / 2CP-1)</name>
    <dbReference type="NCBI Taxonomy" id="455488"/>
    <lineage>
        <taxon>Bacteria</taxon>
        <taxon>Pseudomonadati</taxon>
        <taxon>Myxococcota</taxon>
        <taxon>Myxococcia</taxon>
        <taxon>Myxococcales</taxon>
        <taxon>Cystobacterineae</taxon>
        <taxon>Anaeromyxobacteraceae</taxon>
        <taxon>Anaeromyxobacter</taxon>
    </lineage>
</organism>
<keyword evidence="7" id="KW-0004">4Fe-4S</keyword>
<dbReference type="EC" id="1.7.5.1" evidence="5"/>
<dbReference type="EMBL" id="CP001359">
    <property type="protein sequence ID" value="ACL65121.1"/>
    <property type="molecule type" value="Genomic_DNA"/>
</dbReference>
<dbReference type="Pfam" id="PF00384">
    <property type="entry name" value="Molybdopterin"/>
    <property type="match status" value="1"/>
</dbReference>
<accession>B8J6E0</accession>
<dbReference type="GO" id="GO:0160182">
    <property type="term" value="F:nitrate reductase (quinone) activity"/>
    <property type="evidence" value="ECO:0007669"/>
    <property type="project" value="UniProtKB-EC"/>
</dbReference>
<dbReference type="SMART" id="SM00926">
    <property type="entry name" value="Molybdop_Fe4S4"/>
    <property type="match status" value="1"/>
</dbReference>
<protein>
    <recommendedName>
        <fullName evidence="5">nitrate reductase (quinone)</fullName>
        <ecNumber evidence="5">1.7.5.1</ecNumber>
    </recommendedName>
</protein>
<dbReference type="InterPro" id="IPR006657">
    <property type="entry name" value="MoPterin_dinucl-bd_dom"/>
</dbReference>
<dbReference type="GO" id="GO:0045333">
    <property type="term" value="P:cellular respiration"/>
    <property type="evidence" value="ECO:0007669"/>
    <property type="project" value="UniProtKB-ARBA"/>
</dbReference>
<dbReference type="PROSITE" id="PS51669">
    <property type="entry name" value="4FE4S_MOW_BIS_MGD"/>
    <property type="match status" value="1"/>
</dbReference>
<dbReference type="Proteomes" id="UP000007089">
    <property type="component" value="Chromosome"/>
</dbReference>
<keyword evidence="12" id="KW-0411">Iron-sulfur</keyword>
<evidence type="ECO:0000256" key="12">
    <source>
        <dbReference type="ARBA" id="ARBA00023014"/>
    </source>
</evidence>
<evidence type="ECO:0000313" key="17">
    <source>
        <dbReference type="Proteomes" id="UP000007089"/>
    </source>
</evidence>
<dbReference type="AlphaFoldDB" id="B8J6E0"/>
<dbReference type="Gene3D" id="3.40.50.12440">
    <property type="match status" value="1"/>
</dbReference>
<evidence type="ECO:0000256" key="11">
    <source>
        <dbReference type="ARBA" id="ARBA00023004"/>
    </source>
</evidence>
<keyword evidence="9" id="KW-0479">Metal-binding</keyword>
<dbReference type="GO" id="GO:0051539">
    <property type="term" value="F:4 iron, 4 sulfur cluster binding"/>
    <property type="evidence" value="ECO:0007669"/>
    <property type="project" value="UniProtKB-KW"/>
</dbReference>
<reference evidence="16" key="1">
    <citation type="submission" date="2009-01" db="EMBL/GenBank/DDBJ databases">
        <title>Complete sequence of Anaeromyxobacter dehalogenans 2CP-1.</title>
        <authorList>
            <consortium name="US DOE Joint Genome Institute"/>
            <person name="Lucas S."/>
            <person name="Copeland A."/>
            <person name="Lapidus A."/>
            <person name="Glavina del Rio T."/>
            <person name="Dalin E."/>
            <person name="Tice H."/>
            <person name="Bruce D."/>
            <person name="Goodwin L."/>
            <person name="Pitluck S."/>
            <person name="Saunders E."/>
            <person name="Brettin T."/>
            <person name="Detter J.C."/>
            <person name="Han C."/>
            <person name="Larimer F."/>
            <person name="Land M."/>
            <person name="Hauser L."/>
            <person name="Kyrpides N."/>
            <person name="Ovchinnikova G."/>
            <person name="Beliaev A.S."/>
            <person name="Richardson P."/>
        </authorList>
    </citation>
    <scope>NUCLEOTIDE SEQUENCE</scope>
    <source>
        <strain evidence="16">2CP-1</strain>
    </source>
</reference>
<comment type="cofactor">
    <cofactor evidence="1">
        <name>Mo-bis(molybdopterin guanine dinucleotide)</name>
        <dbReference type="ChEBI" id="CHEBI:60539"/>
    </cofactor>
</comment>
<comment type="subcellular location">
    <subcellularLocation>
        <location evidence="3">Cell membrane</location>
        <topology evidence="3">Peripheral membrane protein</topology>
    </subcellularLocation>
</comment>
<dbReference type="GO" id="GO:0046872">
    <property type="term" value="F:metal ion binding"/>
    <property type="evidence" value="ECO:0007669"/>
    <property type="project" value="UniProtKB-KW"/>
</dbReference>
<sequence>MSWIEDVIAPSQRTWEDLYRSRHQVDKVVRSTHGVNCTGGCSWNIHVKNGIVALETQALDYPRFSCEVPGYEPRGCQRGISASWYLYSPLRVKHPYLRGTLMDLWRAARKAHADPVDAWASIVDDPASRAAYQQARGQGGLRRASWEEALELVAASTIHTLKRHGADRIVGFSPIPAMSMLSFAGGSRFLQLLGAVNLSFYDWYCDLPNASPEVWGEQTDVAESADWYHSKYIVSMGSNVGMTRTPDVHFLAEARHDGAKVVVLSPDYSMTSKYADEWLPVHAGQDGAFWLAVNHVLLKEFHADRQVPFFADYLRRYSDAPFLVELEEQDGQVTPGRMLPASRLERYAGEEHGDFKFLVWDETADAPRMPQGTLGFRWQQKKGQWNLEMKDGVDGAALSPRLGLLEAHDEVAQVSFVDHATGRVSRRGVPVRRIPTARGTVTVTTVHDLLFARHGVSRGLPGDYPASYDDADAAYTPAWQERHTGLDRRDVIRFAREWAGTAERTKGKCSIIIGAGVNQWFHADLAYRAAITGLVLCGCVGRNGGGLNHYVGQEKLAPVAPWQALAFGLDWSRPPRLQNAPSFHYVHSDQWRYEGAADLGQLDPARNGHPLTQGHTLDHQVRAVRRGWLPFFPQFDRSPAQVVREAEAAGARSDAEVVEHAVRELRDRKLRFAVEDPDAPASWPRLWFIWRGNALMSSAKGHEYFLRHYLGTRHGTVAPEVAKGAVSEATFRDQAPEGKLDLVVDLNFRMDTTALYSDVILPAASWYEKDDLNTTDMHSFIHPLQAAVPPCWESRSDWDIFKALAEKVSALARTHLPEKVRDLVATPLMHDTPAELAQREVLDWSRGECEPVPGKTMPGLAVVERDYVHLHDRFVSLGPTIRTAGLSAHGISWPVDDLYDELVRTRPTVEWGGARYPSIAEARDAANAILHLAPETNGESAWRAYHAEEKKVGLPLADLAEKTRGVRITFEELARQPRRLLDSPCWTGITGGGRTYSAYCLNVERLVPWRTLTGRQHFYLDHPGFIAFGEALPTYKPKPERDAVRDLTAPTGDAGQALTLNFLTPHGKWGIHSTYGDNLRMLTLSRGIHPLWVNDEDAAEIGLADNDWVEVVNDNGAVVTRAVVSARMPRGVCYLYHAPERTIGVPRSPSRGGLRGGSHNSLTRVRLKPTLMMGGYGQFSFALNYWGPTGNNRDTYVRVTKLEGEPQW</sequence>
<dbReference type="GO" id="GO:0005886">
    <property type="term" value="C:plasma membrane"/>
    <property type="evidence" value="ECO:0007669"/>
    <property type="project" value="UniProtKB-SubCell"/>
</dbReference>
<evidence type="ECO:0000256" key="10">
    <source>
        <dbReference type="ARBA" id="ARBA00023002"/>
    </source>
</evidence>
<dbReference type="GO" id="GO:0009325">
    <property type="term" value="C:nitrate reductase complex"/>
    <property type="evidence" value="ECO:0007669"/>
    <property type="project" value="InterPro"/>
</dbReference>
<dbReference type="InterPro" id="IPR006963">
    <property type="entry name" value="Mopterin_OxRdtase_4Fe-4S_dom"/>
</dbReference>
<gene>
    <name evidence="16" type="ordered locus">A2cp1_1779</name>
</gene>
<evidence type="ECO:0000256" key="7">
    <source>
        <dbReference type="ARBA" id="ARBA00022485"/>
    </source>
</evidence>
<dbReference type="CDD" id="cd02776">
    <property type="entry name" value="MopB_CT_Nitrate-R-NarG-like"/>
    <property type="match status" value="1"/>
</dbReference>
<evidence type="ECO:0000256" key="13">
    <source>
        <dbReference type="ARBA" id="ARBA00023136"/>
    </source>
</evidence>
<dbReference type="RefSeq" id="WP_012633045.1">
    <property type="nucleotide sequence ID" value="NC_011891.1"/>
</dbReference>
<evidence type="ECO:0000256" key="1">
    <source>
        <dbReference type="ARBA" id="ARBA00001942"/>
    </source>
</evidence>
<dbReference type="Pfam" id="PF01568">
    <property type="entry name" value="Molydop_binding"/>
    <property type="match status" value="1"/>
</dbReference>
<evidence type="ECO:0000256" key="3">
    <source>
        <dbReference type="ARBA" id="ARBA00004202"/>
    </source>
</evidence>
<dbReference type="InterPro" id="IPR006656">
    <property type="entry name" value="Mopterin_OxRdtase"/>
</dbReference>
<keyword evidence="6" id="KW-1003">Cell membrane</keyword>
<dbReference type="SUPFAM" id="SSF50692">
    <property type="entry name" value="ADC-like"/>
    <property type="match status" value="1"/>
</dbReference>
<dbReference type="InterPro" id="IPR009010">
    <property type="entry name" value="Asp_de-COase-like_dom_sf"/>
</dbReference>
<dbReference type="GO" id="GO:0042126">
    <property type="term" value="P:nitrate metabolic process"/>
    <property type="evidence" value="ECO:0007669"/>
    <property type="project" value="InterPro"/>
</dbReference>
<dbReference type="InterPro" id="IPR050123">
    <property type="entry name" value="Prok_molybdopt-oxidoreductase"/>
</dbReference>
<dbReference type="NCBIfam" id="TIGR01580">
    <property type="entry name" value="narG"/>
    <property type="match status" value="1"/>
</dbReference>
<feature type="domain" description="4Fe-4S Mo/W bis-MGD-type" evidence="15">
    <location>
        <begin position="26"/>
        <end position="90"/>
    </location>
</feature>
<evidence type="ECO:0000313" key="16">
    <source>
        <dbReference type="EMBL" id="ACL65121.1"/>
    </source>
</evidence>
<keyword evidence="8" id="KW-0500">Molybdenum</keyword>
<evidence type="ECO:0000256" key="6">
    <source>
        <dbReference type="ARBA" id="ARBA00022475"/>
    </source>
</evidence>
<dbReference type="InterPro" id="IPR006468">
    <property type="entry name" value="NarG"/>
</dbReference>
<dbReference type="PROSITE" id="PS00551">
    <property type="entry name" value="MOLYBDOPTERIN_PROK_1"/>
    <property type="match status" value="1"/>
</dbReference>
<evidence type="ECO:0000259" key="15">
    <source>
        <dbReference type="PROSITE" id="PS51669"/>
    </source>
</evidence>
<evidence type="ECO:0000256" key="4">
    <source>
        <dbReference type="ARBA" id="ARBA00010312"/>
    </source>
</evidence>
<comment type="cofactor">
    <cofactor evidence="2">
        <name>[4Fe-4S] cluster</name>
        <dbReference type="ChEBI" id="CHEBI:49883"/>
    </cofactor>
</comment>
<comment type="similarity">
    <text evidence="4">Belongs to the prokaryotic molybdopterin-containing oxidoreductase family.</text>
</comment>
<dbReference type="PANTHER" id="PTHR43105">
    <property type="entry name" value="RESPIRATORY NITRATE REDUCTASE"/>
    <property type="match status" value="1"/>
</dbReference>
<evidence type="ECO:0000256" key="9">
    <source>
        <dbReference type="ARBA" id="ARBA00022723"/>
    </source>
</evidence>
<keyword evidence="17" id="KW-1185">Reference proteome</keyword>
<keyword evidence="13" id="KW-0472">Membrane</keyword>
<evidence type="ECO:0000256" key="2">
    <source>
        <dbReference type="ARBA" id="ARBA00001966"/>
    </source>
</evidence>
<keyword evidence="11" id="KW-0408">Iron</keyword>
<comment type="catalytic activity">
    <reaction evidence="14">
        <text>nitrate + a quinol = a quinone + nitrite + H2O</text>
        <dbReference type="Rhea" id="RHEA:56144"/>
        <dbReference type="ChEBI" id="CHEBI:15377"/>
        <dbReference type="ChEBI" id="CHEBI:16301"/>
        <dbReference type="ChEBI" id="CHEBI:17632"/>
        <dbReference type="ChEBI" id="CHEBI:24646"/>
        <dbReference type="ChEBI" id="CHEBI:132124"/>
        <dbReference type="EC" id="1.7.5.1"/>
    </reaction>
</comment>
<dbReference type="CDD" id="cd02750">
    <property type="entry name" value="MopB_Nitrate-R-NarG-like"/>
    <property type="match status" value="1"/>
</dbReference>
<dbReference type="InterPro" id="IPR027467">
    <property type="entry name" value="MopterinOxRdtase_cofactor_BS"/>
</dbReference>
<dbReference type="HOGENOM" id="CLU_000422_14_1_7"/>
<evidence type="ECO:0000256" key="14">
    <source>
        <dbReference type="ARBA" id="ARBA00048294"/>
    </source>
</evidence>
<dbReference type="PANTHER" id="PTHR43105:SF2">
    <property type="entry name" value="RESPIRATORY NITRATE REDUCTASE 2 ALPHA CHAIN"/>
    <property type="match status" value="1"/>
</dbReference>
<name>B8J6E0_ANAD2</name>